<comment type="subcellular location">
    <subcellularLocation>
        <location evidence="2">Membrane</location>
        <topology evidence="2">Multi-pass membrane protein</topology>
    </subcellularLocation>
</comment>
<feature type="domain" description="PDZ" evidence="12">
    <location>
        <begin position="198"/>
        <end position="279"/>
    </location>
</feature>
<feature type="transmembrane region" description="Helical" evidence="11">
    <location>
        <begin position="376"/>
        <end position="396"/>
    </location>
</feature>
<dbReference type="GO" id="GO:0016020">
    <property type="term" value="C:membrane"/>
    <property type="evidence" value="ECO:0007669"/>
    <property type="project" value="UniProtKB-SubCell"/>
</dbReference>
<keyword evidence="8 11" id="KW-1133">Transmembrane helix</keyword>
<keyword evidence="4 13" id="KW-0645">Protease</keyword>
<evidence type="ECO:0000256" key="2">
    <source>
        <dbReference type="ARBA" id="ARBA00004141"/>
    </source>
</evidence>
<dbReference type="PANTHER" id="PTHR42837">
    <property type="entry name" value="REGULATOR OF SIGMA-E PROTEASE RSEP"/>
    <property type="match status" value="1"/>
</dbReference>
<dbReference type="NCBIfam" id="TIGR00054">
    <property type="entry name" value="RIP metalloprotease RseP"/>
    <property type="match status" value="1"/>
</dbReference>
<protein>
    <recommendedName>
        <fullName evidence="11">Zinc metalloprotease</fullName>
        <ecNumber evidence="11">3.4.24.-</ecNumber>
    </recommendedName>
</protein>
<dbReference type="PROSITE" id="PS50106">
    <property type="entry name" value="PDZ"/>
    <property type="match status" value="1"/>
</dbReference>
<dbReference type="EMBL" id="LR890047">
    <property type="protein sequence ID" value="CAD6510390.1"/>
    <property type="molecule type" value="Genomic_DNA"/>
</dbReference>
<evidence type="ECO:0000256" key="11">
    <source>
        <dbReference type="RuleBase" id="RU362031"/>
    </source>
</evidence>
<keyword evidence="10 11" id="KW-0472">Membrane</keyword>
<evidence type="ECO:0000256" key="5">
    <source>
        <dbReference type="ARBA" id="ARBA00022692"/>
    </source>
</evidence>
<evidence type="ECO:0000256" key="1">
    <source>
        <dbReference type="ARBA" id="ARBA00001947"/>
    </source>
</evidence>
<dbReference type="NCBIfam" id="NF008046">
    <property type="entry name" value="PRK10779.1"/>
    <property type="match status" value="1"/>
</dbReference>
<keyword evidence="9 11" id="KW-0482">Metalloprotease</keyword>
<dbReference type="PANTHER" id="PTHR42837:SF2">
    <property type="entry name" value="MEMBRANE METALLOPROTEASE ARASP2, CHLOROPLASTIC-RELATED"/>
    <property type="match status" value="1"/>
</dbReference>
<dbReference type="InterPro" id="IPR004387">
    <property type="entry name" value="Pept_M50_Zn"/>
</dbReference>
<dbReference type="CDD" id="cd23082">
    <property type="entry name" value="cpPDZ1_EcRseP-like"/>
    <property type="match status" value="1"/>
</dbReference>
<evidence type="ECO:0000256" key="9">
    <source>
        <dbReference type="ARBA" id="ARBA00023049"/>
    </source>
</evidence>
<dbReference type="RefSeq" id="WP_216782177.1">
    <property type="nucleotide sequence ID" value="NZ_LR890047.1"/>
</dbReference>
<evidence type="ECO:0000256" key="10">
    <source>
        <dbReference type="ARBA" id="ARBA00023136"/>
    </source>
</evidence>
<evidence type="ECO:0000259" key="12">
    <source>
        <dbReference type="PROSITE" id="PS50106"/>
    </source>
</evidence>
<dbReference type="InterPro" id="IPR008915">
    <property type="entry name" value="Peptidase_M50"/>
</dbReference>
<dbReference type="EC" id="3.4.24.-" evidence="11"/>
<evidence type="ECO:0000256" key="8">
    <source>
        <dbReference type="ARBA" id="ARBA00022989"/>
    </source>
</evidence>
<dbReference type="Pfam" id="PF02163">
    <property type="entry name" value="Peptidase_M50"/>
    <property type="match status" value="1"/>
</dbReference>
<feature type="transmembrane region" description="Helical" evidence="11">
    <location>
        <begin position="105"/>
        <end position="126"/>
    </location>
</feature>
<keyword evidence="11" id="KW-0479">Metal-binding</keyword>
<evidence type="ECO:0000313" key="13">
    <source>
        <dbReference type="EMBL" id="CAD6510390.1"/>
    </source>
</evidence>
<dbReference type="GO" id="GO:0004222">
    <property type="term" value="F:metalloendopeptidase activity"/>
    <property type="evidence" value="ECO:0007669"/>
    <property type="project" value="InterPro"/>
</dbReference>
<evidence type="ECO:0000313" key="14">
    <source>
        <dbReference type="Proteomes" id="UP000683585"/>
    </source>
</evidence>
<comment type="similarity">
    <text evidence="3 11">Belongs to the peptidase M50B family.</text>
</comment>
<evidence type="ECO:0000256" key="3">
    <source>
        <dbReference type="ARBA" id="ARBA00007931"/>
    </source>
</evidence>
<reference evidence="13" key="1">
    <citation type="submission" date="2020-10" db="EMBL/GenBank/DDBJ databases">
        <authorList>
            <person name="Szabo G."/>
        </authorList>
    </citation>
    <scope>NUCLEOTIDE SEQUENCE</scope>
    <source>
        <strain evidence="13">PROFFT</strain>
    </source>
</reference>
<keyword evidence="7 11" id="KW-0862">Zinc</keyword>
<dbReference type="KEGG" id="ptf:PROFFT_A_03700"/>
<dbReference type="AlphaFoldDB" id="A0A8E4F074"/>
<dbReference type="Pfam" id="PF17820">
    <property type="entry name" value="PDZ_6"/>
    <property type="match status" value="1"/>
</dbReference>
<name>A0A8E4F074_9ENTR</name>
<proteinExistence type="inferred from homology"/>
<dbReference type="GO" id="GO:0046872">
    <property type="term" value="F:metal ion binding"/>
    <property type="evidence" value="ECO:0007669"/>
    <property type="project" value="UniProtKB-KW"/>
</dbReference>
<dbReference type="CDD" id="cd06163">
    <property type="entry name" value="S2P-M50_PDZ_RseP-like"/>
    <property type="match status" value="1"/>
</dbReference>
<gene>
    <name evidence="13" type="primary">rseP</name>
    <name evidence="13" type="ORF">PROFFT_A_03700</name>
</gene>
<evidence type="ECO:0000256" key="4">
    <source>
        <dbReference type="ARBA" id="ARBA00022670"/>
    </source>
</evidence>
<sequence>MTNILWSLLAFIISIGLLTAVHEFGHLWVARLCCVKVERFSIGFGKCLWKRVDKFKTEYIIALIPLGGYIKMLGERDCLSSEYHHQYFNNKPLLQRVAIVSAGPVANFLFAMLAYWLVFIIGIVSVRPIISEVIPKSVAAQGGITSGSEIKYVADVMTSNWDEVRLALISQIGTKITTISFVPFGSHNITKKIIDLTNWRYEPDTEDPVVSLGIIPTGPNIDPVLTEVQQDSAAQQAGLQVGDRIIKIDGSLFQKWGTLVNQIKKNPNKKISIEVERNGRIEVLQLIPKSKSLGKNKIEGFAGFAPTVTSLPKEYESIIRYRPFVAINKAIKKTWQLMKITASMTLKLITGDIKISNLGGPISIAQSAKISAEYGLAYYLMFLSLISINLGIINLFPLPVLDGGRLLFLAIESIQGKPVSKRVQSVSDRICSMLMLVLMGIAFFNDLSRF</sequence>
<keyword evidence="5 11" id="KW-0812">Transmembrane</keyword>
<accession>A0A8E4F074</accession>
<organism evidence="13 14">
    <name type="scientific">Candidatus Profftia tarda</name>
    <dbReference type="NCBI Taxonomy" id="1177216"/>
    <lineage>
        <taxon>Bacteria</taxon>
        <taxon>Pseudomonadati</taxon>
        <taxon>Pseudomonadota</taxon>
        <taxon>Gammaproteobacteria</taxon>
        <taxon>Enterobacterales</taxon>
        <taxon>Enterobacteriaceae</taxon>
        <taxon>Candidatus Profftia</taxon>
    </lineage>
</organism>
<dbReference type="GO" id="GO:0006508">
    <property type="term" value="P:proteolysis"/>
    <property type="evidence" value="ECO:0007669"/>
    <property type="project" value="UniProtKB-KW"/>
</dbReference>
<feature type="transmembrane region" description="Helical" evidence="11">
    <location>
        <begin position="426"/>
        <end position="444"/>
    </location>
</feature>
<evidence type="ECO:0000256" key="7">
    <source>
        <dbReference type="ARBA" id="ARBA00022833"/>
    </source>
</evidence>
<dbReference type="Proteomes" id="UP000683585">
    <property type="component" value="Chromosome"/>
</dbReference>
<evidence type="ECO:0000256" key="6">
    <source>
        <dbReference type="ARBA" id="ARBA00022801"/>
    </source>
</evidence>
<dbReference type="InterPro" id="IPR041489">
    <property type="entry name" value="PDZ_6"/>
</dbReference>
<keyword evidence="14" id="KW-1185">Reference proteome</keyword>
<dbReference type="SMART" id="SM00228">
    <property type="entry name" value="PDZ"/>
    <property type="match status" value="2"/>
</dbReference>
<dbReference type="InterPro" id="IPR001478">
    <property type="entry name" value="PDZ"/>
</dbReference>
<keyword evidence="6 11" id="KW-0378">Hydrolase</keyword>
<comment type="cofactor">
    <cofactor evidence="1 11">
        <name>Zn(2+)</name>
        <dbReference type="ChEBI" id="CHEBI:29105"/>
    </cofactor>
</comment>